<dbReference type="InterPro" id="IPR036812">
    <property type="entry name" value="NAD(P)_OxRdtase_dom_sf"/>
</dbReference>
<evidence type="ECO:0000313" key="2">
    <source>
        <dbReference type="Proteomes" id="UP001054821"/>
    </source>
</evidence>
<evidence type="ECO:0008006" key="3">
    <source>
        <dbReference type="Google" id="ProtNLM"/>
    </source>
</evidence>
<comment type="caution">
    <text evidence="1">The sequence shown here is derived from an EMBL/GenBank/DDBJ whole genome shotgun (WGS) entry which is preliminary data.</text>
</comment>
<organism evidence="1 2">
    <name type="scientific">Prunus dulcis</name>
    <name type="common">Almond</name>
    <name type="synonym">Amygdalus dulcis</name>
    <dbReference type="NCBI Taxonomy" id="3755"/>
    <lineage>
        <taxon>Eukaryota</taxon>
        <taxon>Viridiplantae</taxon>
        <taxon>Streptophyta</taxon>
        <taxon>Embryophyta</taxon>
        <taxon>Tracheophyta</taxon>
        <taxon>Spermatophyta</taxon>
        <taxon>Magnoliopsida</taxon>
        <taxon>eudicotyledons</taxon>
        <taxon>Gunneridae</taxon>
        <taxon>Pentapetalae</taxon>
        <taxon>rosids</taxon>
        <taxon>fabids</taxon>
        <taxon>Rosales</taxon>
        <taxon>Rosaceae</taxon>
        <taxon>Amygdaloideae</taxon>
        <taxon>Amygdaleae</taxon>
        <taxon>Prunus</taxon>
    </lineage>
</organism>
<dbReference type="SUPFAM" id="SSF51430">
    <property type="entry name" value="NAD(P)-linked oxidoreductase"/>
    <property type="match status" value="1"/>
</dbReference>
<dbReference type="Proteomes" id="UP001054821">
    <property type="component" value="Chromosome 8"/>
</dbReference>
<keyword evidence="2" id="KW-1185">Reference proteome</keyword>
<name>A0AAD4YKT4_PRUDU</name>
<gene>
    <name evidence="1" type="ORF">L3X38_042953</name>
</gene>
<dbReference type="EMBL" id="JAJFAZ020000008">
    <property type="protein sequence ID" value="KAI5313777.1"/>
    <property type="molecule type" value="Genomic_DNA"/>
</dbReference>
<protein>
    <recommendedName>
        <fullName evidence="3">NAD(P)-linked oxidoreductase superfamily protein</fullName>
    </recommendedName>
</protein>
<dbReference type="AlphaFoldDB" id="A0AAD4YKT4"/>
<dbReference type="Gene3D" id="3.20.20.100">
    <property type="entry name" value="NADP-dependent oxidoreductase domain"/>
    <property type="match status" value="1"/>
</dbReference>
<proteinExistence type="predicted"/>
<evidence type="ECO:0000313" key="1">
    <source>
        <dbReference type="EMBL" id="KAI5313777.1"/>
    </source>
</evidence>
<sequence>MNPFWQQKKFRDFCKVNGVIVTAFSPLGGIGSFWGCNHVLEKAKFFETLLRLGEGLLLRFVLDGCIR</sequence>
<accession>A0AAD4YKT4</accession>
<reference evidence="1 2" key="1">
    <citation type="journal article" date="2022" name="G3 (Bethesda)">
        <title>Whole-genome sequence and methylome profiling of the almond [Prunus dulcis (Mill.) D.A. Webb] cultivar 'Nonpareil'.</title>
        <authorList>
            <person name="D'Amico-Willman K.M."/>
            <person name="Ouma W.Z."/>
            <person name="Meulia T."/>
            <person name="Sideli G.M."/>
            <person name="Gradziel T.M."/>
            <person name="Fresnedo-Ramirez J."/>
        </authorList>
    </citation>
    <scope>NUCLEOTIDE SEQUENCE [LARGE SCALE GENOMIC DNA]</scope>
    <source>
        <strain evidence="1">Clone GOH B32 T37-40</strain>
    </source>
</reference>